<protein>
    <submittedName>
        <fullName evidence="1">Uncharacterized protein</fullName>
    </submittedName>
</protein>
<reference evidence="1" key="2">
    <citation type="journal article" date="2015" name="Data Brief">
        <title>Shoot transcriptome of the giant reed, Arundo donax.</title>
        <authorList>
            <person name="Barrero R.A."/>
            <person name="Guerrero F.D."/>
            <person name="Moolhuijzen P."/>
            <person name="Goolsby J.A."/>
            <person name="Tidwell J."/>
            <person name="Bellgard S.E."/>
            <person name="Bellgard M.I."/>
        </authorList>
    </citation>
    <scope>NUCLEOTIDE SEQUENCE</scope>
    <source>
        <tissue evidence="1">Shoot tissue taken approximately 20 cm above the soil surface</tissue>
    </source>
</reference>
<dbReference type="EMBL" id="GBRH01179810">
    <property type="protein sequence ID" value="JAE18086.1"/>
    <property type="molecule type" value="Transcribed_RNA"/>
</dbReference>
<sequence>MAIFSFTEILPSNILKLTAEKWSVVIQMPEIVLKFICQSCY</sequence>
<accession>A0A0A9G6C3</accession>
<name>A0A0A9G6C3_ARUDO</name>
<evidence type="ECO:0000313" key="1">
    <source>
        <dbReference type="EMBL" id="JAE18086.1"/>
    </source>
</evidence>
<proteinExistence type="predicted"/>
<dbReference type="AlphaFoldDB" id="A0A0A9G6C3"/>
<organism evidence="1">
    <name type="scientific">Arundo donax</name>
    <name type="common">Giant reed</name>
    <name type="synonym">Donax arundinaceus</name>
    <dbReference type="NCBI Taxonomy" id="35708"/>
    <lineage>
        <taxon>Eukaryota</taxon>
        <taxon>Viridiplantae</taxon>
        <taxon>Streptophyta</taxon>
        <taxon>Embryophyta</taxon>
        <taxon>Tracheophyta</taxon>
        <taxon>Spermatophyta</taxon>
        <taxon>Magnoliopsida</taxon>
        <taxon>Liliopsida</taxon>
        <taxon>Poales</taxon>
        <taxon>Poaceae</taxon>
        <taxon>PACMAD clade</taxon>
        <taxon>Arundinoideae</taxon>
        <taxon>Arundineae</taxon>
        <taxon>Arundo</taxon>
    </lineage>
</organism>
<reference evidence="1" key="1">
    <citation type="submission" date="2014-09" db="EMBL/GenBank/DDBJ databases">
        <authorList>
            <person name="Magalhaes I.L.F."/>
            <person name="Oliveira U."/>
            <person name="Santos F.R."/>
            <person name="Vidigal T.H.D.A."/>
            <person name="Brescovit A.D."/>
            <person name="Santos A.J."/>
        </authorList>
    </citation>
    <scope>NUCLEOTIDE SEQUENCE</scope>
    <source>
        <tissue evidence="1">Shoot tissue taken approximately 20 cm above the soil surface</tissue>
    </source>
</reference>